<evidence type="ECO:0000256" key="2">
    <source>
        <dbReference type="ARBA" id="ARBA00022801"/>
    </source>
</evidence>
<keyword evidence="3" id="KW-0443">Lipid metabolism</keyword>
<dbReference type="InterPro" id="IPR007431">
    <property type="entry name" value="ACP_PD"/>
</dbReference>
<dbReference type="PANTHER" id="PTHR38764:SF1">
    <property type="entry name" value="ACYL CARRIER PROTEIN PHOSPHODIESTERASE"/>
    <property type="match status" value="1"/>
</dbReference>
<accession>A0A3D9KXL3</accession>
<evidence type="ECO:0000256" key="3">
    <source>
        <dbReference type="ARBA" id="ARBA00023098"/>
    </source>
</evidence>
<name>A0A3D9KXL3_MARFU</name>
<dbReference type="Proteomes" id="UP000256779">
    <property type="component" value="Unassembled WGS sequence"/>
</dbReference>
<evidence type="ECO:0000313" key="5">
    <source>
        <dbReference type="Proteomes" id="UP000256779"/>
    </source>
</evidence>
<dbReference type="PIRSF" id="PIRSF011489">
    <property type="entry name" value="DUF479"/>
    <property type="match status" value="1"/>
</dbReference>
<comment type="caution">
    <text evidence="4">The sequence shown here is derived from an EMBL/GenBank/DDBJ whole genome shotgun (WGS) entry which is preliminary data.</text>
</comment>
<dbReference type="GO" id="GO:0006633">
    <property type="term" value="P:fatty acid biosynthetic process"/>
    <property type="evidence" value="ECO:0007669"/>
    <property type="project" value="InterPro"/>
</dbReference>
<reference evidence="4 5" key="1">
    <citation type="submission" date="2018-07" db="EMBL/GenBank/DDBJ databases">
        <title>Genomic Encyclopedia of Type Strains, Phase IV (KMG-IV): sequencing the most valuable type-strain genomes for metagenomic binning, comparative biology and taxonomic classification.</title>
        <authorList>
            <person name="Goeker M."/>
        </authorList>
    </citation>
    <scope>NUCLEOTIDE SEQUENCE [LARGE SCALE GENOMIC DNA]</scope>
    <source>
        <strain evidence="4 5">DSM 4134</strain>
    </source>
</reference>
<dbReference type="AlphaFoldDB" id="A0A3D9KXL3"/>
<evidence type="ECO:0000313" key="4">
    <source>
        <dbReference type="EMBL" id="RED91753.1"/>
    </source>
</evidence>
<sequence length="200" mass="23827">MNYLAHLYLSGSDPDITIGNFIGDFVKGKAFERFDPKIQTGVLLHRTIDEYTDSHPVVMQSKERLRPNYRHYAPVIVDIFYDHFLAAKWNDFHHEPLLQFTERFFDLTSDYAHIIPDKARQMLAYMKRDNWLYHYQHLRGIQQVLNGMSRRTTFDSHMELALADLKEDYEAYEHEFMTFFPDLKLCAHRFLNENTSPDTL</sequence>
<organism evidence="4 5">
    <name type="scientific">Marinoscillum furvescens DSM 4134</name>
    <dbReference type="NCBI Taxonomy" id="1122208"/>
    <lineage>
        <taxon>Bacteria</taxon>
        <taxon>Pseudomonadati</taxon>
        <taxon>Bacteroidota</taxon>
        <taxon>Cytophagia</taxon>
        <taxon>Cytophagales</taxon>
        <taxon>Reichenbachiellaceae</taxon>
        <taxon>Marinoscillum</taxon>
    </lineage>
</organism>
<dbReference type="OrthoDB" id="8442777at2"/>
<protein>
    <submittedName>
        <fullName evidence="4">Acyl carrier protein phosphodiesterase</fullName>
    </submittedName>
</protein>
<dbReference type="PANTHER" id="PTHR38764">
    <property type="entry name" value="ACYL CARRIER PROTEIN PHOSPHODIESTERASE"/>
    <property type="match status" value="1"/>
</dbReference>
<dbReference type="Pfam" id="PF04336">
    <property type="entry name" value="ACP_PD"/>
    <property type="match status" value="1"/>
</dbReference>
<dbReference type="RefSeq" id="WP_115870468.1">
    <property type="nucleotide sequence ID" value="NZ_QREG01000037.1"/>
</dbReference>
<gene>
    <name evidence="4" type="ORF">C7460_13723</name>
</gene>
<keyword evidence="1" id="KW-0444">Lipid biosynthesis</keyword>
<proteinExistence type="predicted"/>
<keyword evidence="2" id="KW-0378">Hydrolase</keyword>
<dbReference type="GO" id="GO:0008770">
    <property type="term" value="F:[acyl-carrier-protein] phosphodiesterase activity"/>
    <property type="evidence" value="ECO:0007669"/>
    <property type="project" value="InterPro"/>
</dbReference>
<evidence type="ECO:0000256" key="1">
    <source>
        <dbReference type="ARBA" id="ARBA00022516"/>
    </source>
</evidence>
<keyword evidence="5" id="KW-1185">Reference proteome</keyword>
<dbReference type="EMBL" id="QREG01000037">
    <property type="protein sequence ID" value="RED91753.1"/>
    <property type="molecule type" value="Genomic_DNA"/>
</dbReference>